<evidence type="ECO:0008006" key="4">
    <source>
        <dbReference type="Google" id="ProtNLM"/>
    </source>
</evidence>
<evidence type="ECO:0000313" key="2">
    <source>
        <dbReference type="EMBL" id="CUA83008.1"/>
    </source>
</evidence>
<evidence type="ECO:0000313" key="3">
    <source>
        <dbReference type="Proteomes" id="UP000182598"/>
    </source>
</evidence>
<organism evidence="2 3">
    <name type="scientific">Pseudidiomarina woesei</name>
    <dbReference type="NCBI Taxonomy" id="1381080"/>
    <lineage>
        <taxon>Bacteria</taxon>
        <taxon>Pseudomonadati</taxon>
        <taxon>Pseudomonadota</taxon>
        <taxon>Gammaproteobacteria</taxon>
        <taxon>Alteromonadales</taxon>
        <taxon>Idiomarinaceae</taxon>
        <taxon>Pseudidiomarina</taxon>
    </lineage>
</organism>
<dbReference type="PROSITE" id="PS51257">
    <property type="entry name" value="PROKAR_LIPOPROTEIN"/>
    <property type="match status" value="1"/>
</dbReference>
<dbReference type="AlphaFoldDB" id="A0A0K6GWW0"/>
<feature type="signal peptide" evidence="1">
    <location>
        <begin position="1"/>
        <end position="19"/>
    </location>
</feature>
<sequence>MRIISILVFLLVLTGCVAAVDTIKTDGVQATAADRGFVLIGIDSNQQLNEVHIRGPKNIKLTQADMPEGGNYLLFELPAGSYQISYISLGYAYGWVLDDDELWAVNIKPKAINYIGDLSVKQQSQFSPYADIQLRNRASIAYSYMRARFPVTLENNSLHYSGPGEDFFLSHIQQGASE</sequence>
<dbReference type="OrthoDB" id="5737916at2"/>
<proteinExistence type="predicted"/>
<dbReference type="EMBL" id="CYHB01000001">
    <property type="protein sequence ID" value="CUA83008.1"/>
    <property type="molecule type" value="Genomic_DNA"/>
</dbReference>
<accession>A0A0K6GWW0</accession>
<dbReference type="Proteomes" id="UP000182598">
    <property type="component" value="Unassembled WGS sequence"/>
</dbReference>
<keyword evidence="3" id="KW-1185">Reference proteome</keyword>
<dbReference type="RefSeq" id="WP_055438080.1">
    <property type="nucleotide sequence ID" value="NZ_CYHB01000001.1"/>
</dbReference>
<gene>
    <name evidence="2" type="ORF">Ga0061064_0374</name>
</gene>
<protein>
    <recommendedName>
        <fullName evidence="4">DUF2846 domain-containing protein</fullName>
    </recommendedName>
</protein>
<keyword evidence="1" id="KW-0732">Signal</keyword>
<feature type="chain" id="PRO_5005503737" description="DUF2846 domain-containing protein" evidence="1">
    <location>
        <begin position="20"/>
        <end position="178"/>
    </location>
</feature>
<reference evidence="3" key="1">
    <citation type="submission" date="2015-08" db="EMBL/GenBank/DDBJ databases">
        <authorList>
            <person name="Varghese N."/>
        </authorList>
    </citation>
    <scope>NUCLEOTIDE SEQUENCE [LARGE SCALE GENOMIC DNA]</scope>
    <source>
        <strain evidence="3">DSM 27808</strain>
    </source>
</reference>
<evidence type="ECO:0000256" key="1">
    <source>
        <dbReference type="SAM" id="SignalP"/>
    </source>
</evidence>
<name>A0A0K6GWW0_9GAMM</name>